<name>A0AA37WIN0_9BACT</name>
<protein>
    <submittedName>
        <fullName evidence="1">Uncharacterized protein</fullName>
    </submittedName>
</protein>
<dbReference type="EMBL" id="BSOH01000037">
    <property type="protein sequence ID" value="GLR19965.1"/>
    <property type="molecule type" value="Genomic_DNA"/>
</dbReference>
<accession>A0AA37WIN0</accession>
<sequence length="103" mass="12243">MSRKESQDRVDFEARLDDILWRKSKYDIGDTITFGCQKKFYYPLWWLKTLADGLQDFLDGIPSLEKINELYPDIDLDKEEDVIRLIKIAHEVEDYVDGKSDHE</sequence>
<reference evidence="1" key="1">
    <citation type="journal article" date="2014" name="Int. J. Syst. Evol. Microbiol.">
        <title>Complete genome sequence of Corynebacterium casei LMG S-19264T (=DSM 44701T), isolated from a smear-ripened cheese.</title>
        <authorList>
            <consortium name="US DOE Joint Genome Institute (JGI-PGF)"/>
            <person name="Walter F."/>
            <person name="Albersmeier A."/>
            <person name="Kalinowski J."/>
            <person name="Ruckert C."/>
        </authorList>
    </citation>
    <scope>NUCLEOTIDE SEQUENCE</scope>
    <source>
        <strain evidence="1">NBRC 108769</strain>
    </source>
</reference>
<reference evidence="1" key="2">
    <citation type="submission" date="2023-01" db="EMBL/GenBank/DDBJ databases">
        <title>Draft genome sequence of Portibacter lacus strain NBRC 108769.</title>
        <authorList>
            <person name="Sun Q."/>
            <person name="Mori K."/>
        </authorList>
    </citation>
    <scope>NUCLEOTIDE SEQUENCE</scope>
    <source>
        <strain evidence="1">NBRC 108769</strain>
    </source>
</reference>
<comment type="caution">
    <text evidence="1">The sequence shown here is derived from an EMBL/GenBank/DDBJ whole genome shotgun (WGS) entry which is preliminary data.</text>
</comment>
<gene>
    <name evidence="1" type="ORF">GCM10007940_45810</name>
</gene>
<proteinExistence type="predicted"/>
<organism evidence="1 2">
    <name type="scientific">Portibacter lacus</name>
    <dbReference type="NCBI Taxonomy" id="1099794"/>
    <lineage>
        <taxon>Bacteria</taxon>
        <taxon>Pseudomonadati</taxon>
        <taxon>Bacteroidota</taxon>
        <taxon>Saprospiria</taxon>
        <taxon>Saprospirales</taxon>
        <taxon>Haliscomenobacteraceae</taxon>
        <taxon>Portibacter</taxon>
    </lineage>
</organism>
<dbReference type="Proteomes" id="UP001156666">
    <property type="component" value="Unassembled WGS sequence"/>
</dbReference>
<evidence type="ECO:0000313" key="1">
    <source>
        <dbReference type="EMBL" id="GLR19965.1"/>
    </source>
</evidence>
<evidence type="ECO:0000313" key="2">
    <source>
        <dbReference type="Proteomes" id="UP001156666"/>
    </source>
</evidence>
<dbReference type="AlphaFoldDB" id="A0AA37WIN0"/>
<keyword evidence="2" id="KW-1185">Reference proteome</keyword>